<feature type="domain" description="4Fe-4S ferredoxin-type" evidence="7">
    <location>
        <begin position="2"/>
        <end position="34"/>
    </location>
</feature>
<dbReference type="AlphaFoldDB" id="A0A926NG40"/>
<comment type="catalytic activity">
    <reaction evidence="6">
        <text>(R)-lactate + A = pyruvate + AH2</text>
        <dbReference type="Rhea" id="RHEA:15089"/>
        <dbReference type="ChEBI" id="CHEBI:13193"/>
        <dbReference type="ChEBI" id="CHEBI:15361"/>
        <dbReference type="ChEBI" id="CHEBI:16004"/>
        <dbReference type="ChEBI" id="CHEBI:17499"/>
    </reaction>
</comment>
<evidence type="ECO:0000256" key="1">
    <source>
        <dbReference type="ARBA" id="ARBA00022485"/>
    </source>
</evidence>
<dbReference type="GO" id="GO:0051539">
    <property type="term" value="F:4 iron, 4 sulfur cluster binding"/>
    <property type="evidence" value="ECO:0007669"/>
    <property type="project" value="UniProtKB-UniRule"/>
</dbReference>
<dbReference type="Gene3D" id="1.10.1060.10">
    <property type="entry name" value="Alpha-helical ferredoxin"/>
    <property type="match status" value="1"/>
</dbReference>
<evidence type="ECO:0000256" key="5">
    <source>
        <dbReference type="ARBA" id="ARBA00023014"/>
    </source>
</evidence>
<keyword evidence="9" id="KW-1185">Reference proteome</keyword>
<dbReference type="PANTHER" id="PTHR32479">
    <property type="entry name" value="GLYCOLATE OXIDASE IRON-SULFUR SUBUNIT"/>
    <property type="match status" value="1"/>
</dbReference>
<evidence type="ECO:0000256" key="6">
    <source>
        <dbReference type="PIRNR" id="PIRNR000139"/>
    </source>
</evidence>
<dbReference type="InterPro" id="IPR012257">
    <property type="entry name" value="Glc_ox_4Fe-4S"/>
</dbReference>
<evidence type="ECO:0000259" key="7">
    <source>
        <dbReference type="PROSITE" id="PS51379"/>
    </source>
</evidence>
<feature type="domain" description="4Fe-4S ferredoxin-type" evidence="7">
    <location>
        <begin position="54"/>
        <end position="84"/>
    </location>
</feature>
<evidence type="ECO:0000256" key="3">
    <source>
        <dbReference type="ARBA" id="ARBA00022737"/>
    </source>
</evidence>
<dbReference type="RefSeq" id="WP_191158517.1">
    <property type="nucleotide sequence ID" value="NZ_JACXAI010000014.1"/>
</dbReference>
<dbReference type="GO" id="GO:0019154">
    <property type="term" value="F:glycolate dehydrogenase activity"/>
    <property type="evidence" value="ECO:0007669"/>
    <property type="project" value="UniProtKB-EC"/>
</dbReference>
<evidence type="ECO:0000313" key="8">
    <source>
        <dbReference type="EMBL" id="MBD1380919.1"/>
    </source>
</evidence>
<comment type="function">
    <text evidence="6">Component of a complex that catalyzes the oxidation of glycolate to glyoxylate.</text>
</comment>
<sequence>MKALTTEEAMHTCVRCGACREVCPTLDITGREADGPRGRVLMARSLIQGDIPVNKEIKDQLDRCLLCSACVDACPIDVPVPDIVMLAKSKIDETRENIKAEVKDIPKESLFIKRAKAFFFEKILPHQTRLHLLGHLLWIYQKSGLQRLVRKLGIMKLFPPQLADMERIMPEILSPGKRKTLPILTANSNGNVESPKSAAMFRGCIMDVMFRETNENSIKLLSKSGFHVHTPPEQTCCGALHMHNGKRQKAIELAKQNIEVFEQSNAETIVSNAGGCGAALREYEELFRDDPEWLPRAKKFSSKVRDISEVILEKGSLPQGVGEGERVTYQPSCHLQYVMKVKDAPTKLLKTLSDSTFVNLPDSKLCCGSAGIYNLLQPELANDILDKKMEQVNQMKPDVLITANPGCFLQMKSGIYKNKKEETIKPLHIVDYLMESINRAEQKNQ</sequence>
<dbReference type="Proteomes" id="UP000626844">
    <property type="component" value="Unassembled WGS sequence"/>
</dbReference>
<dbReference type="PIRSF" id="PIRSF000139">
    <property type="entry name" value="Glc_ox_4Fe-4S"/>
    <property type="match status" value="1"/>
</dbReference>
<dbReference type="InterPro" id="IPR009051">
    <property type="entry name" value="Helical_ferredxn"/>
</dbReference>
<dbReference type="PANTHER" id="PTHR32479:SF17">
    <property type="entry name" value="GLYCOLATE OXIDASE IRON-SULFUR SUBUNIT"/>
    <property type="match status" value="1"/>
</dbReference>
<keyword evidence="6" id="KW-0813">Transport</keyword>
<dbReference type="EC" id="1.1.99.14" evidence="6"/>
<dbReference type="SUPFAM" id="SSF54862">
    <property type="entry name" value="4Fe-4S ferredoxins"/>
    <property type="match status" value="1"/>
</dbReference>
<comment type="catalytic activity">
    <reaction evidence="6">
        <text>glycolate + A = glyoxylate + AH2</text>
        <dbReference type="Rhea" id="RHEA:21264"/>
        <dbReference type="ChEBI" id="CHEBI:13193"/>
        <dbReference type="ChEBI" id="CHEBI:17499"/>
        <dbReference type="ChEBI" id="CHEBI:29805"/>
        <dbReference type="ChEBI" id="CHEBI:36655"/>
        <dbReference type="EC" id="1.1.99.14"/>
    </reaction>
</comment>
<name>A0A926NG40_9BACI</name>
<evidence type="ECO:0000313" key="9">
    <source>
        <dbReference type="Proteomes" id="UP000626844"/>
    </source>
</evidence>
<comment type="cofactor">
    <cofactor evidence="6">
        <name>[4Fe-4S] cluster</name>
        <dbReference type="ChEBI" id="CHEBI:49883"/>
    </cofactor>
    <text evidence="6">Binds 2 [4Fe-4S] clusters.</text>
</comment>
<gene>
    <name evidence="8" type="ORF">IC621_11815</name>
</gene>
<evidence type="ECO:0000256" key="2">
    <source>
        <dbReference type="ARBA" id="ARBA00022723"/>
    </source>
</evidence>
<dbReference type="GO" id="GO:0046872">
    <property type="term" value="F:metal ion binding"/>
    <property type="evidence" value="ECO:0007669"/>
    <property type="project" value="UniProtKB-UniRule"/>
</dbReference>
<reference evidence="8" key="1">
    <citation type="submission" date="2020-09" db="EMBL/GenBank/DDBJ databases">
        <title>A novel bacterium of genus Bacillus, isolated from South China Sea.</title>
        <authorList>
            <person name="Huang H."/>
            <person name="Mo K."/>
            <person name="Hu Y."/>
        </authorList>
    </citation>
    <scope>NUCLEOTIDE SEQUENCE</scope>
    <source>
        <strain evidence="8">IB182487</strain>
    </source>
</reference>
<dbReference type="EMBL" id="JACXAI010000014">
    <property type="protein sequence ID" value="MBD1380919.1"/>
    <property type="molecule type" value="Genomic_DNA"/>
</dbReference>
<dbReference type="InterPro" id="IPR017900">
    <property type="entry name" value="4Fe4S_Fe_S_CS"/>
</dbReference>
<evidence type="ECO:0000256" key="4">
    <source>
        <dbReference type="ARBA" id="ARBA00023004"/>
    </source>
</evidence>
<proteinExistence type="predicted"/>
<keyword evidence="4 6" id="KW-0408">Iron</keyword>
<keyword evidence="2 6" id="KW-0479">Metal-binding</keyword>
<dbReference type="InterPro" id="IPR017896">
    <property type="entry name" value="4Fe4S_Fe-S-bd"/>
</dbReference>
<dbReference type="Pfam" id="PF13183">
    <property type="entry name" value="Fer4_8"/>
    <property type="match status" value="1"/>
</dbReference>
<organism evidence="8 9">
    <name type="scientific">Metabacillus arenae</name>
    <dbReference type="NCBI Taxonomy" id="2771434"/>
    <lineage>
        <taxon>Bacteria</taxon>
        <taxon>Bacillati</taxon>
        <taxon>Bacillota</taxon>
        <taxon>Bacilli</taxon>
        <taxon>Bacillales</taxon>
        <taxon>Bacillaceae</taxon>
        <taxon>Metabacillus</taxon>
    </lineage>
</organism>
<comment type="caution">
    <text evidence="8">The sequence shown here is derived from an EMBL/GenBank/DDBJ whole genome shotgun (WGS) entry which is preliminary data.</text>
</comment>
<dbReference type="PROSITE" id="PS51379">
    <property type="entry name" value="4FE4S_FER_2"/>
    <property type="match status" value="2"/>
</dbReference>
<dbReference type="PROSITE" id="PS00198">
    <property type="entry name" value="4FE4S_FER_1"/>
    <property type="match status" value="1"/>
</dbReference>
<keyword evidence="1 6" id="KW-0004">4Fe-4S</keyword>
<keyword evidence="3" id="KW-0677">Repeat</keyword>
<protein>
    <recommendedName>
        <fullName evidence="6">Glycolate oxidase iron-sulfur subunit</fullName>
        <ecNumber evidence="6">1.1.99.14</ecNumber>
    </recommendedName>
</protein>
<dbReference type="Pfam" id="PF02754">
    <property type="entry name" value="CCG"/>
    <property type="match status" value="2"/>
</dbReference>
<accession>A0A926NG40</accession>
<keyword evidence="5 6" id="KW-0411">Iron-sulfur</keyword>
<dbReference type="InterPro" id="IPR004017">
    <property type="entry name" value="Cys_rich_dom"/>
</dbReference>
<keyword evidence="6" id="KW-0249">Electron transport</keyword>